<name>A0A9P8ADS3_9AGAR</name>
<dbReference type="AlphaFoldDB" id="A0A9P8ADS3"/>
<dbReference type="KEGG" id="more:E1B28_004939"/>
<organism evidence="1 2">
    <name type="scientific">Marasmius oreades</name>
    <name type="common">fairy-ring Marasmius</name>
    <dbReference type="NCBI Taxonomy" id="181124"/>
    <lineage>
        <taxon>Eukaryota</taxon>
        <taxon>Fungi</taxon>
        <taxon>Dikarya</taxon>
        <taxon>Basidiomycota</taxon>
        <taxon>Agaricomycotina</taxon>
        <taxon>Agaricomycetes</taxon>
        <taxon>Agaricomycetidae</taxon>
        <taxon>Agaricales</taxon>
        <taxon>Marasmiineae</taxon>
        <taxon>Marasmiaceae</taxon>
        <taxon>Marasmius</taxon>
    </lineage>
</organism>
<dbReference type="EMBL" id="CM032182">
    <property type="protein sequence ID" value="KAG7097605.1"/>
    <property type="molecule type" value="Genomic_DNA"/>
</dbReference>
<dbReference type="GeneID" id="66074015"/>
<dbReference type="RefSeq" id="XP_043014075.1">
    <property type="nucleotide sequence ID" value="XM_043149469.1"/>
</dbReference>
<accession>A0A9P8ADS3</accession>
<gene>
    <name evidence="1" type="ORF">E1B28_004939</name>
</gene>
<sequence length="63" mass="6738">MSKQTIAIYCSGSNTINFDVPATDTMQETLQTARETFASSLQIEKGLLHVAPRLAGVIGVGVR</sequence>
<proteinExistence type="predicted"/>
<evidence type="ECO:0000313" key="2">
    <source>
        <dbReference type="Proteomes" id="UP001049176"/>
    </source>
</evidence>
<dbReference type="Proteomes" id="UP001049176">
    <property type="component" value="Chromosome 2"/>
</dbReference>
<protein>
    <submittedName>
        <fullName evidence="1">Uncharacterized protein</fullName>
    </submittedName>
</protein>
<reference evidence="1" key="1">
    <citation type="journal article" date="2021" name="Genome Biol. Evol.">
        <title>The assembled and annotated genome of the fairy-ring fungus Marasmius oreades.</title>
        <authorList>
            <person name="Hiltunen M."/>
            <person name="Ament-Velasquez S.L."/>
            <person name="Johannesson H."/>
        </authorList>
    </citation>
    <scope>NUCLEOTIDE SEQUENCE</scope>
    <source>
        <strain evidence="1">03SP1</strain>
    </source>
</reference>
<keyword evidence="2" id="KW-1185">Reference proteome</keyword>
<evidence type="ECO:0000313" key="1">
    <source>
        <dbReference type="EMBL" id="KAG7097605.1"/>
    </source>
</evidence>
<comment type="caution">
    <text evidence="1">The sequence shown here is derived from an EMBL/GenBank/DDBJ whole genome shotgun (WGS) entry which is preliminary data.</text>
</comment>